<evidence type="ECO:0000313" key="2">
    <source>
        <dbReference type="Proteomes" id="UP000474565"/>
    </source>
</evidence>
<evidence type="ECO:0008006" key="3">
    <source>
        <dbReference type="Google" id="ProtNLM"/>
    </source>
</evidence>
<dbReference type="Proteomes" id="UP000474565">
    <property type="component" value="Unassembled WGS sequence"/>
</dbReference>
<evidence type="ECO:0000313" key="1">
    <source>
        <dbReference type="EMBL" id="MYM82214.1"/>
    </source>
</evidence>
<dbReference type="AlphaFoldDB" id="A0A6L8MI83"/>
<organism evidence="1 2">
    <name type="scientific">Duganella lactea</name>
    <dbReference type="NCBI Taxonomy" id="2692173"/>
    <lineage>
        <taxon>Bacteria</taxon>
        <taxon>Pseudomonadati</taxon>
        <taxon>Pseudomonadota</taxon>
        <taxon>Betaproteobacteria</taxon>
        <taxon>Burkholderiales</taxon>
        <taxon>Oxalobacteraceae</taxon>
        <taxon>Telluria group</taxon>
        <taxon>Duganella</taxon>
    </lineage>
</organism>
<proteinExistence type="predicted"/>
<comment type="caution">
    <text evidence="1">The sequence shown here is derived from an EMBL/GenBank/DDBJ whole genome shotgun (WGS) entry which is preliminary data.</text>
</comment>
<gene>
    <name evidence="1" type="ORF">GTP44_09645</name>
</gene>
<accession>A0A6L8MI83</accession>
<sequence length="148" mass="16166">MNQLITAVEIIKSNYATKEDLAGIKEDQAVIKSNYATKEDLSSVKEDLAVIKNNYTTKEELATVKADLDIIKSNYATKEELATLSGKVDVLASNQQALQANLLAFQAHAVENFVTKAELSDAVYQLTWRMAGFAVASVSATAAFVRYL</sequence>
<dbReference type="RefSeq" id="WP_161019259.1">
    <property type="nucleotide sequence ID" value="NZ_WWCP01000008.1"/>
</dbReference>
<name>A0A6L8MI83_9BURK</name>
<dbReference type="EMBL" id="WWCP01000008">
    <property type="protein sequence ID" value="MYM82214.1"/>
    <property type="molecule type" value="Genomic_DNA"/>
</dbReference>
<protein>
    <recommendedName>
        <fullName evidence="3">DUF1640 domain-containing protein</fullName>
    </recommendedName>
</protein>
<reference evidence="1 2" key="1">
    <citation type="submission" date="2019-12" db="EMBL/GenBank/DDBJ databases">
        <title>Novel species isolated from a subtropical stream in China.</title>
        <authorList>
            <person name="Lu H."/>
        </authorList>
    </citation>
    <scope>NUCLEOTIDE SEQUENCE [LARGE SCALE GENOMIC DNA]</scope>
    <source>
        <strain evidence="1 2">FT50W</strain>
    </source>
</reference>